<reference evidence="1 2" key="2">
    <citation type="submission" date="2019-01" db="EMBL/GenBank/DDBJ databases">
        <title>The decoding of complex shrimp genome reveals the adaptation for benthos swimmer, frequently molting mechanism and breeding impact on genome.</title>
        <authorList>
            <person name="Sun Y."/>
            <person name="Gao Y."/>
            <person name="Yu Y."/>
        </authorList>
    </citation>
    <scope>NUCLEOTIDE SEQUENCE [LARGE SCALE GENOMIC DNA]</scope>
    <source>
        <tissue evidence="1">Muscle</tissue>
    </source>
</reference>
<name>A0A3R7QAK1_PENVA</name>
<reference evidence="1 2" key="1">
    <citation type="submission" date="2018-04" db="EMBL/GenBank/DDBJ databases">
        <authorList>
            <person name="Zhang X."/>
            <person name="Yuan J."/>
            <person name="Li F."/>
            <person name="Xiang J."/>
        </authorList>
    </citation>
    <scope>NUCLEOTIDE SEQUENCE [LARGE SCALE GENOMIC DNA]</scope>
    <source>
        <tissue evidence="1">Muscle</tissue>
    </source>
</reference>
<dbReference type="Proteomes" id="UP000283509">
    <property type="component" value="Unassembled WGS sequence"/>
</dbReference>
<dbReference type="InterPro" id="IPR010036">
    <property type="entry name" value="MDP_1_eu_arc"/>
</dbReference>
<dbReference type="STRING" id="6689.A0A3R7QAK1"/>
<dbReference type="Gene3D" id="3.40.50.1000">
    <property type="entry name" value="HAD superfamily/HAD-like"/>
    <property type="match status" value="1"/>
</dbReference>
<dbReference type="GO" id="GO:0003993">
    <property type="term" value="F:acid phosphatase activity"/>
    <property type="evidence" value="ECO:0007669"/>
    <property type="project" value="TreeGrafter"/>
</dbReference>
<dbReference type="NCBIfam" id="TIGR01685">
    <property type="entry name" value="MDP-1"/>
    <property type="match status" value="1"/>
</dbReference>
<dbReference type="NCBIfam" id="TIGR01681">
    <property type="entry name" value="HAD-SF-IIIC"/>
    <property type="match status" value="1"/>
</dbReference>
<gene>
    <name evidence="1" type="ORF">C7M84_008655</name>
</gene>
<dbReference type="EMBL" id="QCYY01002088">
    <property type="protein sequence ID" value="ROT72929.1"/>
    <property type="molecule type" value="Genomic_DNA"/>
</dbReference>
<dbReference type="InterPro" id="IPR010033">
    <property type="entry name" value="HAD_SF_ppase_IIIC"/>
</dbReference>
<dbReference type="OrthoDB" id="2865258at2759"/>
<dbReference type="InterPro" id="IPR023214">
    <property type="entry name" value="HAD_sf"/>
</dbReference>
<dbReference type="AlphaFoldDB" id="A0A3R7QAK1"/>
<dbReference type="InterPro" id="IPR036412">
    <property type="entry name" value="HAD-like_sf"/>
</dbReference>
<dbReference type="PANTHER" id="PTHR17901:SF14">
    <property type="entry name" value="MAGNESIUM-DEPENDENT PHOSPHATASE 1"/>
    <property type="match status" value="1"/>
</dbReference>
<dbReference type="PANTHER" id="PTHR17901">
    <property type="entry name" value="MAGNESIUM-DEPENDENT PHOSPHATASE 1 MDP1"/>
    <property type="match status" value="1"/>
</dbReference>
<protein>
    <submittedName>
        <fullName evidence="1">Putative magnesium-dependent phosphatase 1-like</fullName>
    </submittedName>
</protein>
<comment type="caution">
    <text evidence="1">The sequence shown here is derived from an EMBL/GenBank/DDBJ whole genome shotgun (WGS) entry which is preliminary data.</text>
</comment>
<organism evidence="1 2">
    <name type="scientific">Penaeus vannamei</name>
    <name type="common">Whiteleg shrimp</name>
    <name type="synonym">Litopenaeus vannamei</name>
    <dbReference type="NCBI Taxonomy" id="6689"/>
    <lineage>
        <taxon>Eukaryota</taxon>
        <taxon>Metazoa</taxon>
        <taxon>Ecdysozoa</taxon>
        <taxon>Arthropoda</taxon>
        <taxon>Crustacea</taxon>
        <taxon>Multicrustacea</taxon>
        <taxon>Malacostraca</taxon>
        <taxon>Eumalacostraca</taxon>
        <taxon>Eucarida</taxon>
        <taxon>Decapoda</taxon>
        <taxon>Dendrobranchiata</taxon>
        <taxon>Penaeoidea</taxon>
        <taxon>Penaeidae</taxon>
        <taxon>Penaeus</taxon>
    </lineage>
</organism>
<dbReference type="SUPFAM" id="SSF56784">
    <property type="entry name" value="HAD-like"/>
    <property type="match status" value="1"/>
</dbReference>
<sequence length="166" mass="19523">MIFDYSYFSTDYTLWPFWVDTHVTPPFKKDKNGKVVDRRNKKVKPYEEASEILKELHAEGYVIAVASRTGEIQGANQLLNLYEWDQYITYKEIYPGSKINHFERIKAKSRIEFSDMLFFDDEARNKRDLDGIGVLMILIEDGVTRNVIKKGLEEFARLRQDQVQTS</sequence>
<keyword evidence="2" id="KW-1185">Reference proteome</keyword>
<accession>A0A3R7QAK1</accession>
<dbReference type="Pfam" id="PF12689">
    <property type="entry name" value="Acid_PPase"/>
    <property type="match status" value="1"/>
</dbReference>
<proteinExistence type="predicted"/>
<evidence type="ECO:0000313" key="1">
    <source>
        <dbReference type="EMBL" id="ROT72929.1"/>
    </source>
</evidence>
<evidence type="ECO:0000313" key="2">
    <source>
        <dbReference type="Proteomes" id="UP000283509"/>
    </source>
</evidence>